<evidence type="ECO:0000313" key="4">
    <source>
        <dbReference type="Proteomes" id="UP000184128"/>
    </source>
</evidence>
<reference evidence="3 4" key="1">
    <citation type="submission" date="2016-11" db="EMBL/GenBank/DDBJ databases">
        <authorList>
            <person name="Jaros S."/>
            <person name="Januszkiewicz K."/>
            <person name="Wedrychowicz H."/>
        </authorList>
    </citation>
    <scope>NUCLEOTIDE SEQUENCE [LARGE SCALE GENOMIC DNA]</scope>
    <source>
        <strain evidence="3 4">DSM 15692</strain>
    </source>
</reference>
<proteinExistence type="predicted"/>
<dbReference type="PANTHER" id="PTHR40076:SF1">
    <property type="entry name" value="MEMBRANE PROTEIN"/>
    <property type="match status" value="1"/>
</dbReference>
<organism evidence="3 4">
    <name type="scientific">Atopostipes suicloacalis DSM 15692</name>
    <dbReference type="NCBI Taxonomy" id="1121025"/>
    <lineage>
        <taxon>Bacteria</taxon>
        <taxon>Bacillati</taxon>
        <taxon>Bacillota</taxon>
        <taxon>Bacilli</taxon>
        <taxon>Lactobacillales</taxon>
        <taxon>Carnobacteriaceae</taxon>
        <taxon>Atopostipes</taxon>
    </lineage>
</organism>
<sequence>MNFITQDVLYTSGDIKREAKAQLRGNWRSAVILALIPSLFSVFFVGTTARDPMNQTLIADLVDVFLNIIHTFLLLGVSFTFLDFIRQRIEFIDPLQGVIKAFRKKYFTNLLLIKVTKYFYIFLWSLLLLVPGILKAYSYSQAEYIYKDIVDRTGVQPTAKECMRESERLMKGYRLDLFTLHLSFIGWYFLGFLTIGVLFIWLNPYTSMAYTVFYENIAGSMYMSSADEEQTRDKNYREPSDPYEEVGQNPDDFRDFEDF</sequence>
<dbReference type="STRING" id="1121025.SAMN02745249_01254"/>
<dbReference type="Proteomes" id="UP000184128">
    <property type="component" value="Unassembled WGS sequence"/>
</dbReference>
<dbReference type="EMBL" id="FQUF01000017">
    <property type="protein sequence ID" value="SHE84011.1"/>
    <property type="molecule type" value="Genomic_DNA"/>
</dbReference>
<keyword evidence="2" id="KW-0812">Transmembrane</keyword>
<feature type="transmembrane region" description="Helical" evidence="2">
    <location>
        <begin position="25"/>
        <end position="44"/>
    </location>
</feature>
<feature type="region of interest" description="Disordered" evidence="1">
    <location>
        <begin position="229"/>
        <end position="259"/>
    </location>
</feature>
<keyword evidence="2" id="KW-0472">Membrane</keyword>
<protein>
    <submittedName>
        <fullName evidence="3">Uncharacterized membrane protein</fullName>
    </submittedName>
</protein>
<keyword evidence="4" id="KW-1185">Reference proteome</keyword>
<dbReference type="AlphaFoldDB" id="A0A1M4WRU5"/>
<keyword evidence="2" id="KW-1133">Transmembrane helix</keyword>
<evidence type="ECO:0000256" key="2">
    <source>
        <dbReference type="SAM" id="Phobius"/>
    </source>
</evidence>
<name>A0A1M4WRU5_9LACT</name>
<feature type="transmembrane region" description="Helical" evidence="2">
    <location>
        <begin position="178"/>
        <end position="202"/>
    </location>
</feature>
<accession>A0A1M4WRU5</accession>
<feature type="transmembrane region" description="Helical" evidence="2">
    <location>
        <begin position="106"/>
        <end position="130"/>
    </location>
</feature>
<feature type="transmembrane region" description="Helical" evidence="2">
    <location>
        <begin position="64"/>
        <end position="85"/>
    </location>
</feature>
<dbReference type="RefSeq" id="WP_073297891.1">
    <property type="nucleotide sequence ID" value="NZ_FQUF01000017.1"/>
</dbReference>
<evidence type="ECO:0000313" key="3">
    <source>
        <dbReference type="EMBL" id="SHE84011.1"/>
    </source>
</evidence>
<feature type="compositionally biased region" description="Basic and acidic residues" evidence="1">
    <location>
        <begin position="229"/>
        <end position="240"/>
    </location>
</feature>
<dbReference type="Pfam" id="PF06161">
    <property type="entry name" value="DUF975"/>
    <property type="match status" value="1"/>
</dbReference>
<dbReference type="OrthoDB" id="9784844at2"/>
<dbReference type="PANTHER" id="PTHR40076">
    <property type="entry name" value="MEMBRANE PROTEIN-RELATED"/>
    <property type="match status" value="1"/>
</dbReference>
<dbReference type="InterPro" id="IPR010380">
    <property type="entry name" value="DUF975"/>
</dbReference>
<evidence type="ECO:0000256" key="1">
    <source>
        <dbReference type="SAM" id="MobiDB-lite"/>
    </source>
</evidence>
<gene>
    <name evidence="3" type="ORF">SAMN02745249_01254</name>
</gene>